<evidence type="ECO:0000259" key="2">
    <source>
        <dbReference type="PROSITE" id="PS50157"/>
    </source>
</evidence>
<dbReference type="InParanoid" id="A0A163MAR3"/>
<dbReference type="EMBL" id="LT554026">
    <property type="protein sequence ID" value="SAM02979.1"/>
    <property type="molecule type" value="Genomic_DNA"/>
</dbReference>
<dbReference type="InterPro" id="IPR036236">
    <property type="entry name" value="Znf_C2H2_sf"/>
</dbReference>
<organism evidence="3">
    <name type="scientific">Absidia glauca</name>
    <name type="common">Pin mould</name>
    <dbReference type="NCBI Taxonomy" id="4829"/>
    <lineage>
        <taxon>Eukaryota</taxon>
        <taxon>Fungi</taxon>
        <taxon>Fungi incertae sedis</taxon>
        <taxon>Mucoromycota</taxon>
        <taxon>Mucoromycotina</taxon>
        <taxon>Mucoromycetes</taxon>
        <taxon>Mucorales</taxon>
        <taxon>Cunninghamellaceae</taxon>
        <taxon>Absidia</taxon>
    </lineage>
</organism>
<dbReference type="GO" id="GO:0008270">
    <property type="term" value="F:zinc ion binding"/>
    <property type="evidence" value="ECO:0007669"/>
    <property type="project" value="UniProtKB-KW"/>
</dbReference>
<dbReference type="Proteomes" id="UP000078561">
    <property type="component" value="Unassembled WGS sequence"/>
</dbReference>
<keyword evidence="1" id="KW-0479">Metal-binding</keyword>
<keyword evidence="1" id="KW-0863">Zinc-finger</keyword>
<dbReference type="PROSITE" id="PS50157">
    <property type="entry name" value="ZINC_FINGER_C2H2_2"/>
    <property type="match status" value="1"/>
</dbReference>
<keyword evidence="1" id="KW-0862">Zinc</keyword>
<dbReference type="AlphaFoldDB" id="A0A163MAR3"/>
<reference evidence="3" key="1">
    <citation type="submission" date="2016-04" db="EMBL/GenBank/DDBJ databases">
        <authorList>
            <person name="Evans L.H."/>
            <person name="Alamgir A."/>
            <person name="Owens N."/>
            <person name="Weber N.D."/>
            <person name="Virtaneva K."/>
            <person name="Barbian K."/>
            <person name="Babar A."/>
            <person name="Rosenke K."/>
        </authorList>
    </citation>
    <scope>NUCLEOTIDE SEQUENCE [LARGE SCALE GENOMIC DNA]</scope>
    <source>
        <strain evidence="3">CBS 101.48</strain>
    </source>
</reference>
<evidence type="ECO:0000256" key="1">
    <source>
        <dbReference type="PROSITE-ProRule" id="PRU00042"/>
    </source>
</evidence>
<dbReference type="SUPFAM" id="SSF57667">
    <property type="entry name" value="beta-beta-alpha zinc fingers"/>
    <property type="match status" value="1"/>
</dbReference>
<accession>A0A163MAR3</accession>
<dbReference type="PROSITE" id="PS00028">
    <property type="entry name" value="ZINC_FINGER_C2H2_1"/>
    <property type="match status" value="1"/>
</dbReference>
<proteinExistence type="predicted"/>
<dbReference type="InterPro" id="IPR013087">
    <property type="entry name" value="Znf_C2H2_type"/>
</dbReference>
<evidence type="ECO:0000313" key="4">
    <source>
        <dbReference type="Proteomes" id="UP000078561"/>
    </source>
</evidence>
<feature type="domain" description="C2H2-type" evidence="2">
    <location>
        <begin position="27"/>
        <end position="55"/>
    </location>
</feature>
<gene>
    <name evidence="3" type="primary">ABSGL_08796.1 scaffold 10439</name>
</gene>
<dbReference type="OrthoDB" id="654211at2759"/>
<sequence length="81" mass="9226">MTKPRAPKRSLKQANEGRFRLSPNKVFGCEACDRNFATRASLNRHNERVHKEKETVEAESTLAETARIEVMPNAHGRLSYS</sequence>
<keyword evidence="4" id="KW-1185">Reference proteome</keyword>
<evidence type="ECO:0000313" key="3">
    <source>
        <dbReference type="EMBL" id="SAM02979.1"/>
    </source>
</evidence>
<name>A0A163MAR3_ABSGL</name>
<protein>
    <recommendedName>
        <fullName evidence="2">C2H2-type domain-containing protein</fullName>
    </recommendedName>
</protein>
<dbReference type="Gene3D" id="3.30.160.60">
    <property type="entry name" value="Classic Zinc Finger"/>
    <property type="match status" value="1"/>
</dbReference>